<dbReference type="Proteomes" id="UP000887576">
    <property type="component" value="Unplaced"/>
</dbReference>
<protein>
    <submittedName>
        <fullName evidence="2">Ubiquitin-like domain-containing protein</fullName>
    </submittedName>
</protein>
<reference evidence="2" key="1">
    <citation type="submission" date="2025-08" db="UniProtKB">
        <authorList>
            <consortium name="WormBaseParasite"/>
        </authorList>
    </citation>
    <scope>IDENTIFICATION</scope>
</reference>
<proteinExistence type="predicted"/>
<evidence type="ECO:0000313" key="1">
    <source>
        <dbReference type="Proteomes" id="UP000887576"/>
    </source>
</evidence>
<evidence type="ECO:0000313" key="2">
    <source>
        <dbReference type="WBParaSite" id="JU765_v2.g19112.t1"/>
    </source>
</evidence>
<organism evidence="1 2">
    <name type="scientific">Panagrolaimus sp. JU765</name>
    <dbReference type="NCBI Taxonomy" id="591449"/>
    <lineage>
        <taxon>Eukaryota</taxon>
        <taxon>Metazoa</taxon>
        <taxon>Ecdysozoa</taxon>
        <taxon>Nematoda</taxon>
        <taxon>Chromadorea</taxon>
        <taxon>Rhabditida</taxon>
        <taxon>Tylenchina</taxon>
        <taxon>Panagrolaimomorpha</taxon>
        <taxon>Panagrolaimoidea</taxon>
        <taxon>Panagrolaimidae</taxon>
        <taxon>Panagrolaimus</taxon>
    </lineage>
</organism>
<accession>A0AC34QTP4</accession>
<name>A0AC34QTP4_9BILA</name>
<sequence length="150" mass="16948">MTTPWPADEFPPVAIGRQATELIFFEVQRYSDNFFVSIHKDSTVNDLKNLLRRVCDPRGLQMDLHRPFVHLNNYTKLSDKTILSSAGYAPDNSTPDRPAVLILTLGEEEPHKVATTKQSVSEIGDFMGYSTRNKRRHDQSTPISMGTPSK</sequence>
<dbReference type="WBParaSite" id="JU765_v2.g19112.t1">
    <property type="protein sequence ID" value="JU765_v2.g19112.t1"/>
    <property type="gene ID" value="JU765_v2.g19112"/>
</dbReference>